<dbReference type="EMBL" id="HACG01051785">
    <property type="protein sequence ID" value="CEK98656.1"/>
    <property type="molecule type" value="Transcribed_RNA"/>
</dbReference>
<name>A0A0B7C1Y8_9EUPU</name>
<reference evidence="1" key="1">
    <citation type="submission" date="2014-12" db="EMBL/GenBank/DDBJ databases">
        <title>Insight into the proteome of Arion vulgaris.</title>
        <authorList>
            <person name="Aradska J."/>
            <person name="Bulat T."/>
            <person name="Smidak R."/>
            <person name="Sarate P."/>
            <person name="Gangsoo J."/>
            <person name="Sialana F."/>
            <person name="Bilban M."/>
            <person name="Lubec G."/>
        </authorList>
    </citation>
    <scope>NUCLEOTIDE SEQUENCE</scope>
    <source>
        <tissue evidence="1">Skin</tissue>
    </source>
</reference>
<proteinExistence type="predicted"/>
<gene>
    <name evidence="1" type="primary">ORF219267</name>
</gene>
<sequence length="80" mass="9062">MFYTIGKSWLGKTLIASSDGSKLCGLFISNNEDEMITYLKNSFPNRKIEESEEQLKFLLKDVVGFIDDNTGSFKFPVEVS</sequence>
<dbReference type="Gene3D" id="3.30.160.70">
    <property type="entry name" value="Methylated DNA-protein cysteine methyltransferase domain"/>
    <property type="match status" value="1"/>
</dbReference>
<dbReference type="GO" id="GO:0006281">
    <property type="term" value="P:DNA repair"/>
    <property type="evidence" value="ECO:0007669"/>
    <property type="project" value="InterPro"/>
</dbReference>
<dbReference type="GO" id="GO:0003908">
    <property type="term" value="F:methylated-DNA-[protein]-cysteine S-methyltransferase activity"/>
    <property type="evidence" value="ECO:0007669"/>
    <property type="project" value="InterPro"/>
</dbReference>
<organism evidence="1">
    <name type="scientific">Arion vulgaris</name>
    <dbReference type="NCBI Taxonomy" id="1028688"/>
    <lineage>
        <taxon>Eukaryota</taxon>
        <taxon>Metazoa</taxon>
        <taxon>Spiralia</taxon>
        <taxon>Lophotrochozoa</taxon>
        <taxon>Mollusca</taxon>
        <taxon>Gastropoda</taxon>
        <taxon>Heterobranchia</taxon>
        <taxon>Euthyneura</taxon>
        <taxon>Panpulmonata</taxon>
        <taxon>Eupulmonata</taxon>
        <taxon>Stylommatophora</taxon>
        <taxon>Helicina</taxon>
        <taxon>Arionoidea</taxon>
        <taxon>Arionidae</taxon>
        <taxon>Arion</taxon>
    </lineage>
</organism>
<protein>
    <submittedName>
        <fullName evidence="1">Uncharacterized protein</fullName>
    </submittedName>
</protein>
<dbReference type="AlphaFoldDB" id="A0A0B7C1Y8"/>
<dbReference type="SUPFAM" id="SSF53155">
    <property type="entry name" value="Methylated DNA-protein cysteine methyltransferase domain"/>
    <property type="match status" value="1"/>
</dbReference>
<accession>A0A0B7C1Y8</accession>
<dbReference type="InterPro" id="IPR036631">
    <property type="entry name" value="MGMT_N_sf"/>
</dbReference>
<feature type="non-terminal residue" evidence="1">
    <location>
        <position position="80"/>
    </location>
</feature>
<evidence type="ECO:0000313" key="1">
    <source>
        <dbReference type="EMBL" id="CEK98656.1"/>
    </source>
</evidence>